<protein>
    <recommendedName>
        <fullName evidence="2">MATH domain-containing protein</fullName>
    </recommendedName>
</protein>
<feature type="non-terminal residue" evidence="3">
    <location>
        <position position="1"/>
    </location>
</feature>
<dbReference type="CDD" id="cd00121">
    <property type="entry name" value="MATH"/>
    <property type="match status" value="4"/>
</dbReference>
<gene>
    <name evidence="3" type="ORF">C3L33_21023</name>
</gene>
<dbReference type="SMART" id="SM00061">
    <property type="entry name" value="MATH"/>
    <property type="match status" value="4"/>
</dbReference>
<dbReference type="Proteomes" id="UP000428333">
    <property type="component" value="Linkage Group LG13"/>
</dbReference>
<dbReference type="AlphaFoldDB" id="A0A6A4KMX3"/>
<feature type="domain" description="MATH" evidence="2">
    <location>
        <begin position="196"/>
        <end position="330"/>
    </location>
</feature>
<dbReference type="PROSITE" id="PS50144">
    <property type="entry name" value="MATH"/>
    <property type="match status" value="4"/>
</dbReference>
<comment type="caution">
    <text evidence="3">The sequence shown here is derived from an EMBL/GenBank/DDBJ whole genome shotgun (WGS) entry which is preliminary data.</text>
</comment>
<accession>A0A6A4KMX3</accession>
<feature type="domain" description="MATH" evidence="2">
    <location>
        <begin position="591"/>
        <end position="720"/>
    </location>
</feature>
<keyword evidence="4" id="KW-1185">Reference proteome</keyword>
<dbReference type="PANTHER" id="PTHR46162:SF55">
    <property type="entry name" value="MATH DOMAIN-CONTAINING PROTEIN"/>
    <property type="match status" value="1"/>
</dbReference>
<evidence type="ECO:0000313" key="3">
    <source>
        <dbReference type="EMBL" id="KAE9447085.1"/>
    </source>
</evidence>
<dbReference type="EMBL" id="QEFC01003707">
    <property type="protein sequence ID" value="KAE9447085.1"/>
    <property type="molecule type" value="Genomic_DNA"/>
</dbReference>
<sequence length="729" mass="83229">MEARNSKKQKQEIGNESEGSLHPLANNHHAIIGNLRSLREGSHYTLKIESFSLFRNITIDNHESRAFEAGGYKWKLSLYPNGNKKRNVNDHISFYLAIAETESLPLGWEVNVDFKLYVFDHIRDKYSTIQDGEGSIRRFHRMKTEWGFDKFIPLETFNHASNGYLLEDCCVFGAEVFLMKSNGKGECVMTMKNPLSNTYTWKIDEVSKIDAEEVLSEAFVVGEHKWKLVIYPKGNGTAKNKSLSVFLELADWETLPPEWKVYAEYKMRIRDQFQIIGTNMQKKAKELTVQNWFCASSKSYGYPDFMALSDLNKASEGFLVNDAMIVEIDFAGADDVTHLRFPMVDLLYVLKSFYDPVLDLLITSENLICLMFTISDTEHFSQWNLPSTLVVDISGHEATAGKKKNNDQEEKSFREEILNLHVFHARTMRSLRDVPPAHYTLKLTSFSIFRDTKIGNYESGVFEAGGYKWKLCIYPNGNVKMNVKGHLSCYLAIADTETLPPGWEVNVSFKLFVFDQVRDKYLTIQDAEGGVGQFHRMKTECGFDQFLPLGTFNDASNGYLVDDCCVFGAEVFVIKYTGKGESASMVKNLARNIYTWRIDSFSATDQDKLISEEFVVGGHKWKLDIYPKGNSLSSKGKSVSLFLRLADCKNLPLHRKMYAEFKLRMRDQVRGNHIERKVGQWFCESSAESWGYADFMPLSELNDASKGFMVNGVAIVEAEITLISSFKDF</sequence>
<proteinExistence type="predicted"/>
<feature type="domain" description="MATH" evidence="2">
    <location>
        <begin position="436"/>
        <end position="571"/>
    </location>
</feature>
<dbReference type="PANTHER" id="PTHR46162">
    <property type="entry name" value="TRAF-LIKE FAMILY PROTEIN"/>
    <property type="match status" value="1"/>
</dbReference>
<evidence type="ECO:0000313" key="4">
    <source>
        <dbReference type="Proteomes" id="UP000428333"/>
    </source>
</evidence>
<evidence type="ECO:0000259" key="2">
    <source>
        <dbReference type="PROSITE" id="PS50144"/>
    </source>
</evidence>
<reference evidence="3 4" key="1">
    <citation type="journal article" date="2019" name="Genome Biol. Evol.">
        <title>The Rhododendron genome and chromosomal organization provide insight into shared whole-genome duplications across the heath family (Ericaceae).</title>
        <authorList>
            <person name="Soza V.L."/>
            <person name="Lindsley D."/>
            <person name="Waalkes A."/>
            <person name="Ramage E."/>
            <person name="Patwardhan R.P."/>
            <person name="Burton J.N."/>
            <person name="Adey A."/>
            <person name="Kumar A."/>
            <person name="Qiu R."/>
            <person name="Shendure J."/>
            <person name="Hall B."/>
        </authorList>
    </citation>
    <scope>NUCLEOTIDE SEQUENCE [LARGE SCALE GENOMIC DNA]</scope>
    <source>
        <strain evidence="3">RSF 1966-606</strain>
    </source>
</reference>
<evidence type="ECO:0000256" key="1">
    <source>
        <dbReference type="SAM" id="MobiDB-lite"/>
    </source>
</evidence>
<name>A0A6A4KMX3_9ERIC</name>
<feature type="region of interest" description="Disordered" evidence="1">
    <location>
        <begin position="1"/>
        <end position="22"/>
    </location>
</feature>
<organism evidence="3 4">
    <name type="scientific">Rhododendron williamsianum</name>
    <dbReference type="NCBI Taxonomy" id="262921"/>
    <lineage>
        <taxon>Eukaryota</taxon>
        <taxon>Viridiplantae</taxon>
        <taxon>Streptophyta</taxon>
        <taxon>Embryophyta</taxon>
        <taxon>Tracheophyta</taxon>
        <taxon>Spermatophyta</taxon>
        <taxon>Magnoliopsida</taxon>
        <taxon>eudicotyledons</taxon>
        <taxon>Gunneridae</taxon>
        <taxon>Pentapetalae</taxon>
        <taxon>asterids</taxon>
        <taxon>Ericales</taxon>
        <taxon>Ericaceae</taxon>
        <taxon>Ericoideae</taxon>
        <taxon>Rhodoreae</taxon>
        <taxon>Rhododendron</taxon>
    </lineage>
</organism>
<feature type="domain" description="MATH" evidence="2">
    <location>
        <begin position="41"/>
        <end position="176"/>
    </location>
</feature>
<dbReference type="Gene3D" id="2.60.210.10">
    <property type="entry name" value="Apoptosis, Tumor Necrosis Factor Receptor Associated Protein 2, Chain A"/>
    <property type="match status" value="4"/>
</dbReference>
<dbReference type="InterPro" id="IPR008974">
    <property type="entry name" value="TRAF-like"/>
</dbReference>
<dbReference type="SUPFAM" id="SSF49599">
    <property type="entry name" value="TRAF domain-like"/>
    <property type="match status" value="4"/>
</dbReference>
<dbReference type="OrthoDB" id="1883087at2759"/>
<feature type="compositionally biased region" description="Basic and acidic residues" evidence="1">
    <location>
        <begin position="1"/>
        <end position="13"/>
    </location>
</feature>
<dbReference type="InterPro" id="IPR002083">
    <property type="entry name" value="MATH/TRAF_dom"/>
</dbReference>
<dbReference type="Pfam" id="PF22486">
    <property type="entry name" value="MATH_2"/>
    <property type="match status" value="4"/>
</dbReference>